<evidence type="ECO:0000256" key="5">
    <source>
        <dbReference type="ARBA" id="ARBA00023125"/>
    </source>
</evidence>
<evidence type="ECO:0000256" key="1">
    <source>
        <dbReference type="ARBA" id="ARBA00005755"/>
    </source>
</evidence>
<comment type="catalytic activity">
    <reaction evidence="6 7">
        <text>DNA(n) + a 2'-deoxyribonucleoside 5'-triphosphate = DNA(n+1) + diphosphate</text>
        <dbReference type="Rhea" id="RHEA:22508"/>
        <dbReference type="Rhea" id="RHEA-COMP:17339"/>
        <dbReference type="Rhea" id="RHEA-COMP:17340"/>
        <dbReference type="ChEBI" id="CHEBI:33019"/>
        <dbReference type="ChEBI" id="CHEBI:61560"/>
        <dbReference type="ChEBI" id="CHEBI:173112"/>
        <dbReference type="EC" id="2.7.7.7"/>
    </reaction>
</comment>
<dbReference type="PANTHER" id="PTHR10322:SF23">
    <property type="entry name" value="DNA POLYMERASE DELTA CATALYTIC SUBUNIT"/>
    <property type="match status" value="1"/>
</dbReference>
<dbReference type="SUPFAM" id="SSF56672">
    <property type="entry name" value="DNA/RNA polymerases"/>
    <property type="match status" value="1"/>
</dbReference>
<dbReference type="Gene3D" id="3.30.420.10">
    <property type="entry name" value="Ribonuclease H-like superfamily/Ribonuclease H"/>
    <property type="match status" value="1"/>
</dbReference>
<dbReference type="InterPro" id="IPR023211">
    <property type="entry name" value="DNA_pol_palm_dom_sf"/>
</dbReference>
<dbReference type="GO" id="GO:0003887">
    <property type="term" value="F:DNA-directed DNA polymerase activity"/>
    <property type="evidence" value="ECO:0007669"/>
    <property type="project" value="UniProtKB-EC"/>
</dbReference>
<keyword evidence="2 7" id="KW-0808">Transferase</keyword>
<dbReference type="InterPro" id="IPR036397">
    <property type="entry name" value="RNaseH_sf"/>
</dbReference>
<dbReference type="SUPFAM" id="SSF53098">
    <property type="entry name" value="Ribonuclease H-like"/>
    <property type="match status" value="1"/>
</dbReference>
<dbReference type="NCBIfam" id="NF004421">
    <property type="entry name" value="PRK05762.1-2"/>
    <property type="match status" value="1"/>
</dbReference>
<protein>
    <recommendedName>
        <fullName evidence="7">DNA polymerase</fullName>
        <ecNumber evidence="7">2.7.7.7</ecNumber>
    </recommendedName>
</protein>
<dbReference type="Pfam" id="PF03104">
    <property type="entry name" value="DNA_pol_B_exo1"/>
    <property type="match status" value="1"/>
</dbReference>
<evidence type="ECO:0000256" key="2">
    <source>
        <dbReference type="ARBA" id="ARBA00022679"/>
    </source>
</evidence>
<keyword evidence="5 7" id="KW-0238">DNA-binding</keyword>
<dbReference type="InterPro" id="IPR042087">
    <property type="entry name" value="DNA_pol_B_thumb"/>
</dbReference>
<evidence type="ECO:0000256" key="3">
    <source>
        <dbReference type="ARBA" id="ARBA00022695"/>
    </source>
</evidence>
<name>A0ABU3R3Z7_9GAMM</name>
<dbReference type="InterPro" id="IPR006172">
    <property type="entry name" value="DNA-dir_DNA_pol_B"/>
</dbReference>
<dbReference type="RefSeq" id="WP_315947775.1">
    <property type="nucleotide sequence ID" value="NZ_JAWCUA010000010.1"/>
</dbReference>
<feature type="domain" description="DNA-directed DNA polymerase family B multifunctional" evidence="8">
    <location>
        <begin position="400"/>
        <end position="774"/>
    </location>
</feature>
<evidence type="ECO:0000259" key="8">
    <source>
        <dbReference type="Pfam" id="PF00136"/>
    </source>
</evidence>
<dbReference type="Proteomes" id="UP001257914">
    <property type="component" value="Unassembled WGS sequence"/>
</dbReference>
<dbReference type="InterPro" id="IPR050240">
    <property type="entry name" value="DNA_pol_type-B"/>
</dbReference>
<organism evidence="10 11">
    <name type="scientific">Psychrosphaera aquimarina</name>
    <dbReference type="NCBI Taxonomy" id="2044854"/>
    <lineage>
        <taxon>Bacteria</taxon>
        <taxon>Pseudomonadati</taxon>
        <taxon>Pseudomonadota</taxon>
        <taxon>Gammaproteobacteria</taxon>
        <taxon>Alteromonadales</taxon>
        <taxon>Pseudoalteromonadaceae</taxon>
        <taxon>Psychrosphaera</taxon>
    </lineage>
</organism>
<comment type="caution">
    <text evidence="10">The sequence shown here is derived from an EMBL/GenBank/DDBJ whole genome shotgun (WGS) entry which is preliminary data.</text>
</comment>
<dbReference type="EC" id="2.7.7.7" evidence="7"/>
<evidence type="ECO:0000259" key="9">
    <source>
        <dbReference type="Pfam" id="PF03104"/>
    </source>
</evidence>
<feature type="domain" description="DNA-directed DNA polymerase family B exonuclease" evidence="9">
    <location>
        <begin position="109"/>
        <end position="317"/>
    </location>
</feature>
<dbReference type="InterPro" id="IPR012337">
    <property type="entry name" value="RNaseH-like_sf"/>
</dbReference>
<evidence type="ECO:0000256" key="6">
    <source>
        <dbReference type="ARBA" id="ARBA00049244"/>
    </source>
</evidence>
<sequence>MTQEQLNGFLLTRKQFDLNGHCVFELWVTSETGSHQLIIENEKAVCFAYEAEQAAIITLCKQNQLNITNKPLELKAFDDKKVFGLYANSLKDYHRLRKLAQECSIELLEADIKPIDRFLMERFIQGELCFTGVAHQKQLNASSQTINIVNQAKIKQGEYSPKLSTLSVDIECDENGYLYSIGCNGVGFHNETVEIVLYNGYQITKPDLLPEYTIWLESEWELLLKFNQIVAELDPDAIIGWNFVKFDIRVLVNAAKRNGIKLKLGRDGSELEFIDGNRDGEQRYPDKVYVAGRVILDGIEVMKNATYSFPSFSLNNVASEILGEEKLIQESGNDKLAEIKHLYKNDPSSLIKYNLQDCILVSKIFIKEKLIEFVITRTKLTGVELDRVGGSVAAFTNLYLPHAHRKGWVAPNLVAVKDYVNSPGGFVMDSIPGIHKEILVFDFKSLYPSIMRTFNVDPVALLEAKTIDKDQRIPGFRGGEFSRGNVILSTILDKLWQAREQAKSEQNKVLSNAIKIIMNSFYGVLGSSGCRFYDTKLASSITMRGHWVLHQSKLWFEQQGLTVIYGDTDSIFVSLDNSEFHFEHAERLGIELNNWFDNKLKDEFNLENKMELEFETHFSPFFMPTIRGSESGSKKRYAGMKQQLGKEPELIFKGMETVRSDWTELAKMFQTNLFKRVFAGLNCDEYISTILSQLKQGELDHLLIYRKRIRQKLESYVKTTPPHIKAARLANSQNKEKLYTKGSSIEYIITVNGPQVILSNIIPNYEHYIEKQIFPIAEAILANYSPNSLKIFNQQLILF</sequence>
<dbReference type="PROSITE" id="PS00116">
    <property type="entry name" value="DNA_POLYMERASE_B"/>
    <property type="match status" value="1"/>
</dbReference>
<dbReference type="Gene3D" id="1.10.132.60">
    <property type="entry name" value="DNA polymerase family B, C-terminal domain"/>
    <property type="match status" value="1"/>
</dbReference>
<dbReference type="InterPro" id="IPR017964">
    <property type="entry name" value="DNA-dir_DNA_pol_B_CS"/>
</dbReference>
<dbReference type="PANTHER" id="PTHR10322">
    <property type="entry name" value="DNA POLYMERASE CATALYTIC SUBUNIT"/>
    <property type="match status" value="1"/>
</dbReference>
<accession>A0ABU3R3Z7</accession>
<dbReference type="InterPro" id="IPR043502">
    <property type="entry name" value="DNA/RNA_pol_sf"/>
</dbReference>
<keyword evidence="4 7" id="KW-0239">DNA-directed DNA polymerase</keyword>
<comment type="similarity">
    <text evidence="1 7">Belongs to the DNA polymerase type-B family.</text>
</comment>
<evidence type="ECO:0000313" key="10">
    <source>
        <dbReference type="EMBL" id="MDU0114170.1"/>
    </source>
</evidence>
<reference evidence="10 11" key="1">
    <citation type="submission" date="2023-10" db="EMBL/GenBank/DDBJ databases">
        <title>Psychrosphaera aquimaarina strain SW33 isolated from seawater.</title>
        <authorList>
            <person name="Bayburt H."/>
            <person name="Kim J.M."/>
            <person name="Choi B.J."/>
            <person name="Jeon C.O."/>
        </authorList>
    </citation>
    <scope>NUCLEOTIDE SEQUENCE [LARGE SCALE GENOMIC DNA]</scope>
    <source>
        <strain evidence="10 11">KCTC 52743</strain>
    </source>
</reference>
<dbReference type="Gene3D" id="2.40.50.590">
    <property type="match status" value="1"/>
</dbReference>
<proteinExistence type="inferred from homology"/>
<evidence type="ECO:0000313" key="11">
    <source>
        <dbReference type="Proteomes" id="UP001257914"/>
    </source>
</evidence>
<evidence type="ECO:0000256" key="7">
    <source>
        <dbReference type="RuleBase" id="RU000442"/>
    </source>
</evidence>
<keyword evidence="3 7" id="KW-0548">Nucleotidyltransferase</keyword>
<dbReference type="InterPro" id="IPR006134">
    <property type="entry name" value="DNA-dir_DNA_pol_B_multi_dom"/>
</dbReference>
<dbReference type="InterPro" id="IPR006133">
    <property type="entry name" value="DNA-dir_DNA_pol_B_exonuc"/>
</dbReference>
<gene>
    <name evidence="10" type="ORF">RT723_14440</name>
</gene>
<dbReference type="Pfam" id="PF00136">
    <property type="entry name" value="DNA_pol_B"/>
    <property type="match status" value="1"/>
</dbReference>
<evidence type="ECO:0000256" key="4">
    <source>
        <dbReference type="ARBA" id="ARBA00022932"/>
    </source>
</evidence>
<dbReference type="PRINTS" id="PR00106">
    <property type="entry name" value="DNAPOLB"/>
</dbReference>
<keyword evidence="11" id="KW-1185">Reference proteome</keyword>
<dbReference type="EMBL" id="JAWCUA010000010">
    <property type="protein sequence ID" value="MDU0114170.1"/>
    <property type="molecule type" value="Genomic_DNA"/>
</dbReference>
<dbReference type="Gene3D" id="3.90.1600.10">
    <property type="entry name" value="Palm domain of DNA polymerase"/>
    <property type="match status" value="2"/>
</dbReference>
<dbReference type="SMART" id="SM00486">
    <property type="entry name" value="POLBc"/>
    <property type="match status" value="1"/>
</dbReference>
<keyword evidence="7" id="KW-0235">DNA replication</keyword>